<name>F0X1G0_9STRA</name>
<evidence type="ECO:0000259" key="1">
    <source>
        <dbReference type="Pfam" id="PF03184"/>
    </source>
</evidence>
<reference evidence="2" key="1">
    <citation type="journal article" date="2011" name="PLoS Biol.">
        <title>Gene gain and loss during evolution of obligate parasitism in the white rust pathogen of Arabidopsis thaliana.</title>
        <authorList>
            <person name="Kemen E."/>
            <person name="Gardiner A."/>
            <person name="Schultz-Larsen T."/>
            <person name="Kemen A.C."/>
            <person name="Balmuth A.L."/>
            <person name="Robert-Seilaniantz A."/>
            <person name="Bailey K."/>
            <person name="Holub E."/>
            <person name="Studholme D.J."/>
            <person name="Maclean D."/>
            <person name="Jones J.D."/>
        </authorList>
    </citation>
    <scope>NUCLEOTIDE SEQUENCE</scope>
</reference>
<feature type="domain" description="DDE-1" evidence="1">
    <location>
        <begin position="6"/>
        <end position="84"/>
    </location>
</feature>
<dbReference type="InterPro" id="IPR004875">
    <property type="entry name" value="DDE_SF_endonuclease_dom"/>
</dbReference>
<dbReference type="GO" id="GO:0003676">
    <property type="term" value="F:nucleic acid binding"/>
    <property type="evidence" value="ECO:0007669"/>
    <property type="project" value="InterPro"/>
</dbReference>
<dbReference type="HOGENOM" id="CLU_088458_2_2_1"/>
<accession>F0X1G0</accession>
<dbReference type="Pfam" id="PF03184">
    <property type="entry name" value="DDE_1"/>
    <property type="match status" value="1"/>
</dbReference>
<gene>
    <name evidence="2" type="primary">AlNc14C612G12244</name>
    <name evidence="2" type="ORF">ALNC14_137900</name>
</gene>
<dbReference type="AlphaFoldDB" id="F0X1G0"/>
<sequence length="121" mass="13986">MKERLTVTVALFQGWVSRLDARMRSENRKILLLLDNVSSHHDPETTKHVEIRKLPPNTTAHLQPLEAGIIRNFKSMISKQKALYYADRLDEILSRFGKDGQEYLERELEAIGNVDVLVAMR</sequence>
<reference evidence="2" key="2">
    <citation type="submission" date="2011-02" db="EMBL/GenBank/DDBJ databases">
        <authorList>
            <person name="MacLean D."/>
        </authorList>
    </citation>
    <scope>NUCLEOTIDE SEQUENCE</scope>
</reference>
<dbReference type="EMBL" id="FR824624">
    <property type="protein sequence ID" value="CCA27646.1"/>
    <property type="molecule type" value="Genomic_DNA"/>
</dbReference>
<evidence type="ECO:0000313" key="2">
    <source>
        <dbReference type="EMBL" id="CCA27646.1"/>
    </source>
</evidence>
<proteinExistence type="predicted"/>
<organism evidence="2">
    <name type="scientific">Albugo laibachii Nc14</name>
    <dbReference type="NCBI Taxonomy" id="890382"/>
    <lineage>
        <taxon>Eukaryota</taxon>
        <taxon>Sar</taxon>
        <taxon>Stramenopiles</taxon>
        <taxon>Oomycota</taxon>
        <taxon>Peronosporomycetes</taxon>
        <taxon>Albuginales</taxon>
        <taxon>Albuginaceae</taxon>
        <taxon>Albugo</taxon>
    </lineage>
</organism>
<protein>
    <submittedName>
        <fullName evidence="2">PREDICTED: similar to Tigger transposable elementderived protein 6 putative</fullName>
    </submittedName>
</protein>